<evidence type="ECO:0000313" key="1">
    <source>
        <dbReference type="EMBL" id="SMH70409.1"/>
    </source>
</evidence>
<keyword evidence="2" id="KW-1185">Reference proteome</keyword>
<dbReference type="AlphaFoldDB" id="A0A2H1FCN1"/>
<dbReference type="Proteomes" id="UP000230607">
    <property type="component" value="Chromosome 1"/>
</dbReference>
<name>A0A2H1FCN1_9ARCH</name>
<evidence type="ECO:0000313" key="2">
    <source>
        <dbReference type="Proteomes" id="UP000230607"/>
    </source>
</evidence>
<protein>
    <submittedName>
        <fullName evidence="1">Uncharacterized protein</fullName>
    </submittedName>
</protein>
<proteinExistence type="predicted"/>
<organism evidence="1 2">
    <name type="scientific">Candidatus Nitrosotalea okcheonensis</name>
    <dbReference type="NCBI Taxonomy" id="1903276"/>
    <lineage>
        <taxon>Archaea</taxon>
        <taxon>Nitrososphaerota</taxon>
        <taxon>Nitrososphaeria</taxon>
        <taxon>Nitrosotaleales</taxon>
        <taxon>Nitrosotaleaceae</taxon>
        <taxon>Nitrosotalea</taxon>
    </lineage>
</organism>
<gene>
    <name evidence="1" type="ORF">NCS_10216</name>
</gene>
<dbReference type="EMBL" id="LT841358">
    <property type="protein sequence ID" value="SMH70409.1"/>
    <property type="molecule type" value="Genomic_DNA"/>
</dbReference>
<reference evidence="2" key="1">
    <citation type="submission" date="2017-03" db="EMBL/GenBank/DDBJ databases">
        <authorList>
            <person name="Herbold C."/>
        </authorList>
    </citation>
    <scope>NUCLEOTIDE SEQUENCE [LARGE SCALE GENOMIC DNA]</scope>
</reference>
<sequence length="192" mass="20265">MSTAWAEVFLNRKDTHKFSMRSGIRSIILAISVITMVTFVLGQGAPALAQTIPATANLVKRDFSSTNNQHLTASSGNHAVCGDHLCAPGEWTQLQDNLNQAQISYFAINSTKTTSVPSNSTTMQMPTNSTMPVLTNATQIPSPYPVQPAPVPIPAPPSTPSYVCTAVKIALGNSTISSSVTAKVMSDLGCIS</sequence>
<accession>A0A2H1FCN1</accession>